<dbReference type="InterPro" id="IPR008948">
    <property type="entry name" value="L-Aspartase-like"/>
</dbReference>
<dbReference type="Proteomes" id="UP000186308">
    <property type="component" value="Unassembled WGS sequence"/>
</dbReference>
<dbReference type="Gene3D" id="1.20.200.10">
    <property type="entry name" value="Fumarase/aspartase (Central domain)"/>
    <property type="match status" value="1"/>
</dbReference>
<name>A0A8G2FBU7_ACIRU</name>
<dbReference type="InterPro" id="IPR001106">
    <property type="entry name" value="Aromatic_Lyase"/>
</dbReference>
<dbReference type="Gene3D" id="1.10.275.10">
    <property type="entry name" value="Fumarase/aspartase (N-terminal domain)"/>
    <property type="match status" value="1"/>
</dbReference>
<dbReference type="GO" id="GO:0016841">
    <property type="term" value="F:ammonia-lyase activity"/>
    <property type="evidence" value="ECO:0007669"/>
    <property type="project" value="UniProtKB-ARBA"/>
</dbReference>
<gene>
    <name evidence="1" type="ORF">SAMN05421828_101180</name>
</gene>
<comment type="caution">
    <text evidence="1">The sequence shown here is derived from an EMBL/GenBank/DDBJ whole genome shotgun (WGS) entry which is preliminary data.</text>
</comment>
<dbReference type="EMBL" id="FTNE01000001">
    <property type="protein sequence ID" value="SIQ07678.1"/>
    <property type="molecule type" value="Genomic_DNA"/>
</dbReference>
<protein>
    <submittedName>
        <fullName evidence="1">Histidine ammonia-lyase</fullName>
    </submittedName>
</protein>
<accession>A0A8G2FBU7</accession>
<proteinExistence type="predicted"/>
<evidence type="ECO:0000313" key="2">
    <source>
        <dbReference type="Proteomes" id="UP000186308"/>
    </source>
</evidence>
<dbReference type="RefSeq" id="WP_029312406.1">
    <property type="nucleotide sequence ID" value="NZ_FTNE01000001.1"/>
</dbReference>
<dbReference type="SUPFAM" id="SSF48557">
    <property type="entry name" value="L-aspartase-like"/>
    <property type="match status" value="1"/>
</dbReference>
<sequence length="497" mass="50513">MSQTAKAPIVELGARLSIDDLEALAHGGATPALASPAVPRIAAGRAVVERIVAAGIPAYGVTTGVGSQKDFAVDPATIAAFNDRLITAHATIAPAPRASRAGVRAALAIQLHIMASGRTGVRPVLVDALLARLQADDLPDAVLGSSSGMSDIVAMSQLSLGIIGRAGVGAGGRGAASLDGLAAKEALSLLNSNAFTLGLGSLALAEARRLFAVQNLVACLSLEGFQGNAASWSEAVDQARGQPGQSAVGQRLRAALAGGALLAGGVNRLLQDPLSFRCVPQIHGAAAAALDFAWDAWERELNAIPDNPLVLWGDDAPAPFISHGNMDTTLLALTLDTLRLALARLCDAAGERIHKIQWAQFSGLPTGLAGHDAADGGVQFLNLGHIAAGCLASVRQAANPAVLNFRGQLGDGVEDVAGNAPVAVDQLEQMLAPAWNLATIEAVCAAWAIARRGIAPATLGARTGPLFTALRPLLPIGVEGEAIFDLSAARAIVIAAS</sequence>
<dbReference type="InterPro" id="IPR024083">
    <property type="entry name" value="Fumarase/histidase_N"/>
</dbReference>
<evidence type="ECO:0000313" key="1">
    <source>
        <dbReference type="EMBL" id="SIQ07678.1"/>
    </source>
</evidence>
<dbReference type="PANTHER" id="PTHR10362">
    <property type="entry name" value="HISTIDINE AMMONIA-LYASE"/>
    <property type="match status" value="1"/>
</dbReference>
<keyword evidence="2" id="KW-1185">Reference proteome</keyword>
<dbReference type="OrthoDB" id="7285062at2"/>
<reference evidence="1 2" key="1">
    <citation type="submission" date="2017-01" db="EMBL/GenBank/DDBJ databases">
        <authorList>
            <person name="Varghese N."/>
            <person name="Submissions S."/>
        </authorList>
    </citation>
    <scope>NUCLEOTIDE SEQUENCE [LARGE SCALE GENOMIC DNA]</scope>
    <source>
        <strain evidence="1 2">ATCC 35905</strain>
    </source>
</reference>
<dbReference type="Pfam" id="PF00221">
    <property type="entry name" value="Lyase_aromatic"/>
    <property type="match status" value="1"/>
</dbReference>
<dbReference type="AlphaFoldDB" id="A0A8G2FBU7"/>
<keyword evidence="1" id="KW-0456">Lyase</keyword>
<organism evidence="1 2">
    <name type="scientific">Acidiphilium rubrum</name>
    <dbReference type="NCBI Taxonomy" id="526"/>
    <lineage>
        <taxon>Bacteria</taxon>
        <taxon>Pseudomonadati</taxon>
        <taxon>Pseudomonadota</taxon>
        <taxon>Alphaproteobacteria</taxon>
        <taxon>Acetobacterales</taxon>
        <taxon>Acidocellaceae</taxon>
        <taxon>Acidiphilium</taxon>
    </lineage>
</organism>